<keyword evidence="2" id="KW-1185">Reference proteome</keyword>
<sequence length="96" mass="10789">MINNHLLPNTTTAAAVHHHGRPSWVPLYTMVVLMNGSVVDELVVLMMYGSVVSELVVHHLQLPSWTSPSPSLTINHLHLHFHLRRLHRLPSSSSSF</sequence>
<name>A0A9K3HXN7_HELAN</name>
<proteinExistence type="predicted"/>
<comment type="caution">
    <text evidence="1">The sequence shown here is derived from an EMBL/GenBank/DDBJ whole genome shotgun (WGS) entry which is preliminary data.</text>
</comment>
<evidence type="ECO:0000313" key="1">
    <source>
        <dbReference type="EMBL" id="KAF5786609.1"/>
    </source>
</evidence>
<dbReference type="Proteomes" id="UP000215914">
    <property type="component" value="Unassembled WGS sequence"/>
</dbReference>
<dbReference type="AlphaFoldDB" id="A0A9K3HXN7"/>
<accession>A0A9K3HXN7</accession>
<dbReference type="EMBL" id="MNCJ02000325">
    <property type="protein sequence ID" value="KAF5786609.1"/>
    <property type="molecule type" value="Genomic_DNA"/>
</dbReference>
<reference evidence="1" key="2">
    <citation type="submission" date="2020-06" db="EMBL/GenBank/DDBJ databases">
        <title>Helianthus annuus Genome sequencing and assembly Release 2.</title>
        <authorList>
            <person name="Gouzy J."/>
            <person name="Langlade N."/>
            <person name="Munos S."/>
        </authorList>
    </citation>
    <scope>NUCLEOTIDE SEQUENCE</scope>
    <source>
        <tissue evidence="1">Leaves</tissue>
    </source>
</reference>
<dbReference type="Gramene" id="mRNA:HanXRQr2_Chr10g0442981">
    <property type="protein sequence ID" value="CDS:HanXRQr2_Chr10g0442981.1"/>
    <property type="gene ID" value="HanXRQr2_Chr10g0442981"/>
</dbReference>
<organism evidence="1 2">
    <name type="scientific">Helianthus annuus</name>
    <name type="common">Common sunflower</name>
    <dbReference type="NCBI Taxonomy" id="4232"/>
    <lineage>
        <taxon>Eukaryota</taxon>
        <taxon>Viridiplantae</taxon>
        <taxon>Streptophyta</taxon>
        <taxon>Embryophyta</taxon>
        <taxon>Tracheophyta</taxon>
        <taxon>Spermatophyta</taxon>
        <taxon>Magnoliopsida</taxon>
        <taxon>eudicotyledons</taxon>
        <taxon>Gunneridae</taxon>
        <taxon>Pentapetalae</taxon>
        <taxon>asterids</taxon>
        <taxon>campanulids</taxon>
        <taxon>Asterales</taxon>
        <taxon>Asteraceae</taxon>
        <taxon>Asteroideae</taxon>
        <taxon>Heliantheae alliance</taxon>
        <taxon>Heliantheae</taxon>
        <taxon>Helianthus</taxon>
    </lineage>
</organism>
<evidence type="ECO:0000313" key="2">
    <source>
        <dbReference type="Proteomes" id="UP000215914"/>
    </source>
</evidence>
<gene>
    <name evidence="1" type="ORF">HanXRQr2_Chr10g0442981</name>
</gene>
<reference evidence="1" key="1">
    <citation type="journal article" date="2017" name="Nature">
        <title>The sunflower genome provides insights into oil metabolism, flowering and Asterid evolution.</title>
        <authorList>
            <person name="Badouin H."/>
            <person name="Gouzy J."/>
            <person name="Grassa C.J."/>
            <person name="Murat F."/>
            <person name="Staton S.E."/>
            <person name="Cottret L."/>
            <person name="Lelandais-Briere C."/>
            <person name="Owens G.L."/>
            <person name="Carrere S."/>
            <person name="Mayjonade B."/>
            <person name="Legrand L."/>
            <person name="Gill N."/>
            <person name="Kane N.C."/>
            <person name="Bowers J.E."/>
            <person name="Hubner S."/>
            <person name="Bellec A."/>
            <person name="Berard A."/>
            <person name="Berges H."/>
            <person name="Blanchet N."/>
            <person name="Boniface M.C."/>
            <person name="Brunel D."/>
            <person name="Catrice O."/>
            <person name="Chaidir N."/>
            <person name="Claudel C."/>
            <person name="Donnadieu C."/>
            <person name="Faraut T."/>
            <person name="Fievet G."/>
            <person name="Helmstetter N."/>
            <person name="King M."/>
            <person name="Knapp S.J."/>
            <person name="Lai Z."/>
            <person name="Le Paslier M.C."/>
            <person name="Lippi Y."/>
            <person name="Lorenzon L."/>
            <person name="Mandel J.R."/>
            <person name="Marage G."/>
            <person name="Marchand G."/>
            <person name="Marquand E."/>
            <person name="Bret-Mestries E."/>
            <person name="Morien E."/>
            <person name="Nambeesan S."/>
            <person name="Nguyen T."/>
            <person name="Pegot-Espagnet P."/>
            <person name="Pouilly N."/>
            <person name="Raftis F."/>
            <person name="Sallet E."/>
            <person name="Schiex T."/>
            <person name="Thomas J."/>
            <person name="Vandecasteele C."/>
            <person name="Vares D."/>
            <person name="Vear F."/>
            <person name="Vautrin S."/>
            <person name="Crespi M."/>
            <person name="Mangin B."/>
            <person name="Burke J.M."/>
            <person name="Salse J."/>
            <person name="Munos S."/>
            <person name="Vincourt P."/>
            <person name="Rieseberg L.H."/>
            <person name="Langlade N.B."/>
        </authorList>
    </citation>
    <scope>NUCLEOTIDE SEQUENCE</scope>
    <source>
        <tissue evidence="1">Leaves</tissue>
    </source>
</reference>
<protein>
    <submittedName>
        <fullName evidence="1">Uncharacterized protein</fullName>
    </submittedName>
</protein>